<sequence length="146" mass="17406">MPITEERIDAIERDNAEIKRDLREVKSHVREVRSQQTLQTQVLTRYLEDITELRTGQDELRTNYQELRKGQDELRSNYQELRKGQDELRTNYQELRTMVERNTETLAEFRSAFNIVLDELQAQKAWREEFSSKVAWLMAKAEGVTN</sequence>
<keyword evidence="3" id="KW-1185">Reference proteome</keyword>
<reference evidence="2" key="1">
    <citation type="submission" date="2021-01" db="EMBL/GenBank/DDBJ databases">
        <title>Whole genome shotgun sequence of Sphaerimonospora thailandensis NBRC 107569.</title>
        <authorList>
            <person name="Komaki H."/>
            <person name="Tamura T."/>
        </authorList>
    </citation>
    <scope>NUCLEOTIDE SEQUENCE</scope>
    <source>
        <strain evidence="2">NBRC 107569</strain>
    </source>
</reference>
<organism evidence="2 3">
    <name type="scientific">Sphaerimonospora thailandensis</name>
    <dbReference type="NCBI Taxonomy" id="795644"/>
    <lineage>
        <taxon>Bacteria</taxon>
        <taxon>Bacillati</taxon>
        <taxon>Actinomycetota</taxon>
        <taxon>Actinomycetes</taxon>
        <taxon>Streptosporangiales</taxon>
        <taxon>Streptosporangiaceae</taxon>
        <taxon>Sphaerimonospora</taxon>
    </lineage>
</organism>
<dbReference type="AlphaFoldDB" id="A0A8J3R3U4"/>
<evidence type="ECO:0000256" key="1">
    <source>
        <dbReference type="SAM" id="Coils"/>
    </source>
</evidence>
<dbReference type="EMBL" id="BOOG01000009">
    <property type="protein sequence ID" value="GIH68726.1"/>
    <property type="molecule type" value="Genomic_DNA"/>
</dbReference>
<dbReference type="Gene3D" id="1.10.287.1490">
    <property type="match status" value="1"/>
</dbReference>
<dbReference type="Proteomes" id="UP000610966">
    <property type="component" value="Unassembled WGS sequence"/>
</dbReference>
<gene>
    <name evidence="2" type="ORF">Mth01_09790</name>
</gene>
<keyword evidence="1" id="KW-0175">Coiled coil</keyword>
<feature type="coiled-coil region" evidence="1">
    <location>
        <begin position="8"/>
        <end position="98"/>
    </location>
</feature>
<dbReference type="SUPFAM" id="SSF58104">
    <property type="entry name" value="Methyl-accepting chemotaxis protein (MCP) signaling domain"/>
    <property type="match status" value="1"/>
</dbReference>
<accession>A0A8J3R3U4</accession>
<comment type="caution">
    <text evidence="2">The sequence shown here is derived from an EMBL/GenBank/DDBJ whole genome shotgun (WGS) entry which is preliminary data.</text>
</comment>
<proteinExistence type="predicted"/>
<dbReference type="RefSeq" id="WP_204011856.1">
    <property type="nucleotide sequence ID" value="NZ_BOOG01000009.1"/>
</dbReference>
<evidence type="ECO:0000313" key="3">
    <source>
        <dbReference type="Proteomes" id="UP000610966"/>
    </source>
</evidence>
<name>A0A8J3R3U4_9ACTN</name>
<protein>
    <submittedName>
        <fullName evidence="2">Uncharacterized protein</fullName>
    </submittedName>
</protein>
<evidence type="ECO:0000313" key="2">
    <source>
        <dbReference type="EMBL" id="GIH68726.1"/>
    </source>
</evidence>